<feature type="domain" description="Helix-turn-helix" evidence="1">
    <location>
        <begin position="50"/>
        <end position="96"/>
    </location>
</feature>
<organism evidence="3 4">
    <name type="scientific">Pedobacter zeae</name>
    <dbReference type="NCBI Taxonomy" id="1737356"/>
    <lineage>
        <taxon>Bacteria</taxon>
        <taxon>Pseudomonadati</taxon>
        <taxon>Bacteroidota</taxon>
        <taxon>Sphingobacteriia</taxon>
        <taxon>Sphingobacteriales</taxon>
        <taxon>Sphingobacteriaceae</taxon>
        <taxon>Pedobacter</taxon>
    </lineage>
</organism>
<name>A0A7W6P6V8_9SPHI</name>
<reference evidence="2" key="4">
    <citation type="submission" date="2024-05" db="EMBL/GenBank/DDBJ databases">
        <authorList>
            <person name="Sun Q."/>
            <person name="Zhou Y."/>
        </authorList>
    </citation>
    <scope>NUCLEOTIDE SEQUENCE</scope>
    <source>
        <strain evidence="2">CGMCC 1.15287</strain>
    </source>
</reference>
<dbReference type="NCBIfam" id="TIGR01764">
    <property type="entry name" value="excise"/>
    <property type="match status" value="1"/>
</dbReference>
<dbReference type="EMBL" id="BMHZ01000001">
    <property type="protein sequence ID" value="GGG93368.1"/>
    <property type="molecule type" value="Genomic_DNA"/>
</dbReference>
<gene>
    <name evidence="2" type="ORF">GCM10007422_03220</name>
    <name evidence="3" type="ORF">GGQ60_002332</name>
</gene>
<dbReference type="InterPro" id="IPR041657">
    <property type="entry name" value="HTH_17"/>
</dbReference>
<dbReference type="Proteomes" id="UP000532273">
    <property type="component" value="Unassembled WGS sequence"/>
</dbReference>
<dbReference type="SUPFAM" id="SSF46955">
    <property type="entry name" value="Putative DNA-binding domain"/>
    <property type="match status" value="1"/>
</dbReference>
<evidence type="ECO:0000259" key="1">
    <source>
        <dbReference type="Pfam" id="PF12728"/>
    </source>
</evidence>
<comment type="caution">
    <text evidence="3">The sequence shown here is derived from an EMBL/GenBank/DDBJ whole genome shotgun (WGS) entry which is preliminary data.</text>
</comment>
<dbReference type="InterPro" id="IPR009061">
    <property type="entry name" value="DNA-bd_dom_put_sf"/>
</dbReference>
<protein>
    <submittedName>
        <fullName evidence="3">Excisionase family DNA binding protein</fullName>
    </submittedName>
</protein>
<proteinExistence type="predicted"/>
<dbReference type="EMBL" id="JACIEF010000002">
    <property type="protein sequence ID" value="MBB4108351.1"/>
    <property type="molecule type" value="Genomic_DNA"/>
</dbReference>
<dbReference type="Pfam" id="PF12728">
    <property type="entry name" value="HTH_17"/>
    <property type="match status" value="1"/>
</dbReference>
<evidence type="ECO:0000313" key="5">
    <source>
        <dbReference type="Proteomes" id="UP000642938"/>
    </source>
</evidence>
<reference evidence="3 4" key="3">
    <citation type="submission" date="2020-08" db="EMBL/GenBank/DDBJ databases">
        <title>Genomic Encyclopedia of Type Strains, Phase IV (KMG-IV): sequencing the most valuable type-strain genomes for metagenomic binning, comparative biology and taxonomic classification.</title>
        <authorList>
            <person name="Goeker M."/>
        </authorList>
    </citation>
    <scope>NUCLEOTIDE SEQUENCE [LARGE SCALE GENOMIC DNA]</scope>
    <source>
        <strain evidence="3 4">DSM 100774</strain>
    </source>
</reference>
<evidence type="ECO:0000313" key="2">
    <source>
        <dbReference type="EMBL" id="GGG93368.1"/>
    </source>
</evidence>
<accession>A0A7W6P6V8</accession>
<dbReference type="GO" id="GO:0003677">
    <property type="term" value="F:DNA binding"/>
    <property type="evidence" value="ECO:0007669"/>
    <property type="project" value="InterPro"/>
</dbReference>
<sequence length="107" mass="12136">MDSLLDTLSKDHPLYALNIGQFETLMQEIMNKNMPAPVAQIEARNQSDELSITECIDYLKISETTLHRYKNNGVIPFYKAGRTIYFKRSEIDAALSSAPVKKKGNKI</sequence>
<evidence type="ECO:0000313" key="3">
    <source>
        <dbReference type="EMBL" id="MBB4108351.1"/>
    </source>
</evidence>
<evidence type="ECO:0000313" key="4">
    <source>
        <dbReference type="Proteomes" id="UP000532273"/>
    </source>
</evidence>
<reference evidence="5" key="2">
    <citation type="journal article" date="2019" name="Int. J. Syst. Evol. Microbiol.">
        <title>The Global Catalogue of Microorganisms (GCM) 10K type strain sequencing project: providing services to taxonomists for standard genome sequencing and annotation.</title>
        <authorList>
            <consortium name="The Broad Institute Genomics Platform"/>
            <consortium name="The Broad Institute Genome Sequencing Center for Infectious Disease"/>
            <person name="Wu L."/>
            <person name="Ma J."/>
        </authorList>
    </citation>
    <scope>NUCLEOTIDE SEQUENCE [LARGE SCALE GENOMIC DNA]</scope>
    <source>
        <strain evidence="5">CGMCC 1.15287</strain>
    </source>
</reference>
<dbReference type="RefSeq" id="WP_183763794.1">
    <property type="nucleotide sequence ID" value="NZ_BMHZ01000001.1"/>
</dbReference>
<keyword evidence="5" id="KW-1185">Reference proteome</keyword>
<dbReference type="InterPro" id="IPR010093">
    <property type="entry name" value="SinI_DNA-bd"/>
</dbReference>
<dbReference type="Proteomes" id="UP000642938">
    <property type="component" value="Unassembled WGS sequence"/>
</dbReference>
<reference evidence="2" key="1">
    <citation type="journal article" date="2014" name="Int. J. Syst. Evol. Microbiol.">
        <title>Complete genome of a new Firmicutes species belonging to the dominant human colonic microbiota ('Ruminococcus bicirculans') reveals two chromosomes and a selective capacity to utilize plant glucans.</title>
        <authorList>
            <consortium name="NISC Comparative Sequencing Program"/>
            <person name="Wegmann U."/>
            <person name="Louis P."/>
            <person name="Goesmann A."/>
            <person name="Henrissat B."/>
            <person name="Duncan S.H."/>
            <person name="Flint H.J."/>
        </authorList>
    </citation>
    <scope>NUCLEOTIDE SEQUENCE</scope>
    <source>
        <strain evidence="2">CGMCC 1.15287</strain>
    </source>
</reference>
<dbReference type="AlphaFoldDB" id="A0A7W6P6V8"/>